<keyword evidence="3" id="KW-0436">Ligase</keyword>
<dbReference type="GO" id="GO:0004113">
    <property type="term" value="F:2',3'-cyclic-nucleotide 3'-phosphodiesterase activity"/>
    <property type="evidence" value="ECO:0007669"/>
    <property type="project" value="InterPro"/>
</dbReference>
<feature type="active site" description="Proton acceptor" evidence="2">
    <location>
        <position position="139"/>
    </location>
</feature>
<protein>
    <recommendedName>
        <fullName evidence="2">RNA 2',3'-cyclic phosphodiesterase</fullName>
        <shortName evidence="2">RNA 2',3'-CPDase</shortName>
        <ecNumber evidence="2">3.1.4.58</ecNumber>
    </recommendedName>
</protein>
<feature type="short sequence motif" description="HXTX 2" evidence="2">
    <location>
        <begin position="139"/>
        <end position="142"/>
    </location>
</feature>
<evidence type="ECO:0000256" key="2">
    <source>
        <dbReference type="HAMAP-Rule" id="MF_01940"/>
    </source>
</evidence>
<gene>
    <name evidence="3" type="ORF">SAMN04489868_10556</name>
</gene>
<feature type="short sequence motif" description="HXTX 1" evidence="2">
    <location>
        <begin position="53"/>
        <end position="56"/>
    </location>
</feature>
<reference evidence="3 4" key="1">
    <citation type="submission" date="2016-10" db="EMBL/GenBank/DDBJ databases">
        <authorList>
            <person name="de Groot N.N."/>
        </authorList>
    </citation>
    <scope>NUCLEOTIDE SEQUENCE [LARGE SCALE GENOMIC DNA]</scope>
    <source>
        <strain evidence="3 4">DSM 27630</strain>
    </source>
</reference>
<dbReference type="EMBL" id="FOQE01000005">
    <property type="protein sequence ID" value="SFH59545.1"/>
    <property type="molecule type" value="Genomic_DNA"/>
</dbReference>
<dbReference type="EC" id="3.1.4.58" evidence="2"/>
<organism evidence="3 4">
    <name type="scientific">Pisciglobus halotolerans</name>
    <dbReference type="NCBI Taxonomy" id="745365"/>
    <lineage>
        <taxon>Bacteria</taxon>
        <taxon>Bacillati</taxon>
        <taxon>Bacillota</taxon>
        <taxon>Bacilli</taxon>
        <taxon>Lactobacillales</taxon>
        <taxon>Carnobacteriaceae</taxon>
    </lineage>
</organism>
<dbReference type="GO" id="GO:0008664">
    <property type="term" value="F:RNA 2',3'-cyclic 3'-phosphodiesterase activity"/>
    <property type="evidence" value="ECO:0007669"/>
    <property type="project" value="UniProtKB-EC"/>
</dbReference>
<feature type="active site" description="Proton donor" evidence="2">
    <location>
        <position position="53"/>
    </location>
</feature>
<sequence>MVATKEAGQGVRTMRVFVGIALKEKEKEKLFQLQNQLKQKTEKGRFTDLNNFHLTLQFIGEVSSEEVRQLKENITMVSKKIDPFDLQFDQMGQFDKKGKKVMWIGLKMQPALFQLHDLVIKEIAKQTNRLIENKSYIPHITLGRGIVLKEEAQHTKILEQSAHHFTAENITLFESTRVNGRLAYLPVLQKDLQNQL</sequence>
<evidence type="ECO:0000313" key="4">
    <source>
        <dbReference type="Proteomes" id="UP000198668"/>
    </source>
</evidence>
<evidence type="ECO:0000313" key="3">
    <source>
        <dbReference type="EMBL" id="SFH59545.1"/>
    </source>
</evidence>
<dbReference type="Gene3D" id="3.90.1140.10">
    <property type="entry name" value="Cyclic phosphodiesterase"/>
    <property type="match status" value="1"/>
</dbReference>
<dbReference type="NCBIfam" id="TIGR02258">
    <property type="entry name" value="2_5_ligase"/>
    <property type="match status" value="1"/>
</dbReference>
<comment type="function">
    <text evidence="2">Hydrolyzes RNA 2',3'-cyclic phosphodiester to an RNA 2'-phosphomonoester.</text>
</comment>
<dbReference type="AlphaFoldDB" id="A0A1I3BB52"/>
<proteinExistence type="inferred from homology"/>
<comment type="similarity">
    <text evidence="2">Belongs to the 2H phosphoesterase superfamily. ThpR family.</text>
</comment>
<dbReference type="InterPro" id="IPR004175">
    <property type="entry name" value="RNA_CPDase"/>
</dbReference>
<comment type="catalytic activity">
    <reaction evidence="2">
        <text>a 3'-end 2',3'-cyclophospho-ribonucleotide-RNA + H2O = a 3'-end 2'-phospho-ribonucleotide-RNA + H(+)</text>
        <dbReference type="Rhea" id="RHEA:11828"/>
        <dbReference type="Rhea" id="RHEA-COMP:10464"/>
        <dbReference type="Rhea" id="RHEA-COMP:17353"/>
        <dbReference type="ChEBI" id="CHEBI:15377"/>
        <dbReference type="ChEBI" id="CHEBI:15378"/>
        <dbReference type="ChEBI" id="CHEBI:83064"/>
        <dbReference type="ChEBI" id="CHEBI:173113"/>
        <dbReference type="EC" id="3.1.4.58"/>
    </reaction>
</comment>
<keyword evidence="1 2" id="KW-0378">Hydrolase</keyword>
<dbReference type="Proteomes" id="UP000198668">
    <property type="component" value="Unassembled WGS sequence"/>
</dbReference>
<dbReference type="SUPFAM" id="SSF55144">
    <property type="entry name" value="LigT-like"/>
    <property type="match status" value="1"/>
</dbReference>
<dbReference type="InterPro" id="IPR009097">
    <property type="entry name" value="Cyclic_Pdiesterase"/>
</dbReference>
<dbReference type="OrthoDB" id="9789350at2"/>
<accession>A0A1I3BB52</accession>
<keyword evidence="4" id="KW-1185">Reference proteome</keyword>
<dbReference type="GO" id="GO:0016874">
    <property type="term" value="F:ligase activity"/>
    <property type="evidence" value="ECO:0007669"/>
    <property type="project" value="UniProtKB-KW"/>
</dbReference>
<dbReference type="PANTHER" id="PTHR35561">
    <property type="entry name" value="RNA 2',3'-CYCLIC PHOSPHODIESTERASE"/>
    <property type="match status" value="1"/>
</dbReference>
<dbReference type="Pfam" id="PF13563">
    <property type="entry name" value="2_5_RNA_ligase2"/>
    <property type="match status" value="1"/>
</dbReference>
<name>A0A1I3BB52_9LACT</name>
<dbReference type="PANTHER" id="PTHR35561:SF1">
    <property type="entry name" value="RNA 2',3'-CYCLIC PHOSPHODIESTERASE"/>
    <property type="match status" value="1"/>
</dbReference>
<dbReference type="HAMAP" id="MF_01940">
    <property type="entry name" value="RNA_CPDase"/>
    <property type="match status" value="1"/>
</dbReference>
<evidence type="ECO:0000256" key="1">
    <source>
        <dbReference type="ARBA" id="ARBA00022801"/>
    </source>
</evidence>